<dbReference type="SUPFAM" id="SSF51430">
    <property type="entry name" value="NAD(P)-linked oxidoreductase"/>
    <property type="match status" value="1"/>
</dbReference>
<comment type="similarity">
    <text evidence="2">Belongs to the aldo/keto reductase family. Aldo/keto reductase 2 subfamily.</text>
</comment>
<dbReference type="Proteomes" id="UP001050691">
    <property type="component" value="Unassembled WGS sequence"/>
</dbReference>
<dbReference type="Gene3D" id="3.20.20.100">
    <property type="entry name" value="NADP-dependent oxidoreductase domain"/>
    <property type="match status" value="1"/>
</dbReference>
<dbReference type="InterPro" id="IPR050523">
    <property type="entry name" value="AKR_Detox_Biosynth"/>
</dbReference>
<dbReference type="InterPro" id="IPR036812">
    <property type="entry name" value="NAD(P)_OxRdtase_dom_sf"/>
</dbReference>
<organism evidence="4 5">
    <name type="scientific">Clathrus columnatus</name>
    <dbReference type="NCBI Taxonomy" id="1419009"/>
    <lineage>
        <taxon>Eukaryota</taxon>
        <taxon>Fungi</taxon>
        <taxon>Dikarya</taxon>
        <taxon>Basidiomycota</taxon>
        <taxon>Agaricomycotina</taxon>
        <taxon>Agaricomycetes</taxon>
        <taxon>Phallomycetidae</taxon>
        <taxon>Phallales</taxon>
        <taxon>Clathraceae</taxon>
        <taxon>Clathrus</taxon>
    </lineage>
</organism>
<evidence type="ECO:0000313" key="5">
    <source>
        <dbReference type="Proteomes" id="UP001050691"/>
    </source>
</evidence>
<name>A0AAV5AFW1_9AGAM</name>
<dbReference type="PANTHER" id="PTHR43364:SF7">
    <property type="entry name" value="NADP-DEPENDENT OXIDOREDUCTASE DOMAIN-CONTAINING PROTEIN-RELATED"/>
    <property type="match status" value="1"/>
</dbReference>
<evidence type="ECO:0000256" key="2">
    <source>
        <dbReference type="ARBA" id="ARBA00038157"/>
    </source>
</evidence>
<feature type="domain" description="NADP-dependent oxidoreductase" evidence="3">
    <location>
        <begin position="3"/>
        <end position="72"/>
    </location>
</feature>
<dbReference type="InterPro" id="IPR023210">
    <property type="entry name" value="NADP_OxRdtase_dom"/>
</dbReference>
<dbReference type="EMBL" id="BPWL01000008">
    <property type="protein sequence ID" value="GJJ13531.1"/>
    <property type="molecule type" value="Genomic_DNA"/>
</dbReference>
<proteinExistence type="inferred from homology"/>
<keyword evidence="5" id="KW-1185">Reference proteome</keyword>
<comment type="caution">
    <text evidence="4">The sequence shown here is derived from an EMBL/GenBank/DDBJ whole genome shotgun (WGS) entry which is preliminary data.</text>
</comment>
<dbReference type="AlphaFoldDB" id="A0AAV5AFW1"/>
<gene>
    <name evidence="4" type="ORF">Clacol_007785</name>
</gene>
<keyword evidence="1" id="KW-0521">NADP</keyword>
<dbReference type="Pfam" id="PF00248">
    <property type="entry name" value="Aldo_ket_red"/>
    <property type="match status" value="1"/>
</dbReference>
<dbReference type="PANTHER" id="PTHR43364">
    <property type="entry name" value="NADH-SPECIFIC METHYLGLYOXAL REDUCTASE-RELATED"/>
    <property type="match status" value="1"/>
</dbReference>
<evidence type="ECO:0000313" key="4">
    <source>
        <dbReference type="EMBL" id="GJJ13531.1"/>
    </source>
</evidence>
<protein>
    <recommendedName>
        <fullName evidence="3">NADP-dependent oxidoreductase domain-containing protein</fullName>
    </recommendedName>
</protein>
<reference evidence="4" key="1">
    <citation type="submission" date="2021-10" db="EMBL/GenBank/DDBJ databases">
        <title>De novo Genome Assembly of Clathrus columnatus (Basidiomycota, Fungi) Using Illumina and Nanopore Sequence Data.</title>
        <authorList>
            <person name="Ogiso-Tanaka E."/>
            <person name="Itagaki H."/>
            <person name="Hosoya T."/>
            <person name="Hosaka K."/>
        </authorList>
    </citation>
    <scope>NUCLEOTIDE SEQUENCE</scope>
    <source>
        <strain evidence="4">MO-923</strain>
    </source>
</reference>
<sequence length="117" mass="12690">MENEVKISRKLEEVAKEVGASSIQAVAIAYVMHKTPYVFPIIGIRKTEQLKGAIQALDVKLSPAQITVLESVLPFDTGFPHNFIGNGIGNNAFVVTAGHADPWMPMPALPESFADKE</sequence>
<evidence type="ECO:0000256" key="1">
    <source>
        <dbReference type="ARBA" id="ARBA00022857"/>
    </source>
</evidence>
<evidence type="ECO:0000259" key="3">
    <source>
        <dbReference type="Pfam" id="PF00248"/>
    </source>
</evidence>
<accession>A0AAV5AFW1</accession>